<protein>
    <recommendedName>
        <fullName evidence="2">DUF7305 domain-containing protein</fullName>
    </recommendedName>
</protein>
<dbReference type="InterPro" id="IPR055729">
    <property type="entry name" value="DUF7305"/>
</dbReference>
<comment type="caution">
    <text evidence="3">The sequence shown here is derived from an EMBL/GenBank/DDBJ whole genome shotgun (WGS) entry which is preliminary data.</text>
</comment>
<gene>
    <name evidence="3" type="ORF">KM295_07575</name>
</gene>
<organism evidence="3 4">
    <name type="scientific">Natronomonas aquatica</name>
    <dbReference type="NCBI Taxonomy" id="2841590"/>
    <lineage>
        <taxon>Archaea</taxon>
        <taxon>Methanobacteriati</taxon>
        <taxon>Methanobacteriota</taxon>
        <taxon>Stenosarchaea group</taxon>
        <taxon>Halobacteria</taxon>
        <taxon>Halobacteriales</taxon>
        <taxon>Natronomonadaceae</taxon>
        <taxon>Natronomonas</taxon>
    </lineage>
</organism>
<dbReference type="Pfam" id="PF23981">
    <property type="entry name" value="DUF7305"/>
    <property type="match status" value="1"/>
</dbReference>
<sequence>MSDRGVSSPLGVILLLGITVAAVTALLSTGGVVLEDTRGTAERSQAENAMAQFSSKASLVGLGESGAQRFSLGRISGGNVRIDDRAGNVSVYANRSGERIYVGNVSMGAMIYRNGDTEIAYQGGGVWDRTDGFTRMVSPPEYHYRADTLTFPIINVTGDGTASGDVRGRVTADANGRSLYPNATADETFVNPLTNGTVYVEIESQYCRGWESFFRERTQGGLDQTCEGGDEDTVVVDLSVAFDPVFGAAVTATAIEDTSNGNGKEKVNISSYREGVTAPSASSRIEERIEACLPDGCSSISSDTLDGGPYYTEDVEDLEGVNTIETSSGDDVDIIVNDTDEWTDDGLDFEVTGGGNATLYVRTDDTIELSGSYNVNTDGEPDQFLTYVHSDTSEIQITGSFTYVGGIYAPKSSLSGDQGDNECDGDGGGNIDVTGSLVVQDFCFQNGEFTHDGSMDDLEVDLDLDTVKYLHVSENRVKIEME</sequence>
<keyword evidence="4" id="KW-1185">Reference proteome</keyword>
<evidence type="ECO:0000256" key="1">
    <source>
        <dbReference type="SAM" id="Phobius"/>
    </source>
</evidence>
<evidence type="ECO:0000313" key="3">
    <source>
        <dbReference type="EMBL" id="MCQ4333339.1"/>
    </source>
</evidence>
<keyword evidence="1" id="KW-1133">Transmembrane helix</keyword>
<feature type="domain" description="DUF7305" evidence="2">
    <location>
        <begin position="268"/>
        <end position="457"/>
    </location>
</feature>
<accession>A0A9R1CTD8</accession>
<keyword evidence="1" id="KW-0812">Transmembrane</keyword>
<name>A0A9R1CTD8_9EURY</name>
<keyword evidence="1" id="KW-0472">Membrane</keyword>
<dbReference type="Pfam" id="PF23960">
    <property type="entry name" value="DUF7289"/>
    <property type="match status" value="1"/>
</dbReference>
<feature type="transmembrane region" description="Helical" evidence="1">
    <location>
        <begin position="12"/>
        <end position="34"/>
    </location>
</feature>
<dbReference type="EMBL" id="JAHLKM010000007">
    <property type="protein sequence ID" value="MCQ4333339.1"/>
    <property type="molecule type" value="Genomic_DNA"/>
</dbReference>
<proteinExistence type="predicted"/>
<evidence type="ECO:0000313" key="4">
    <source>
        <dbReference type="Proteomes" id="UP001139494"/>
    </source>
</evidence>
<evidence type="ECO:0000259" key="2">
    <source>
        <dbReference type="Pfam" id="PF23981"/>
    </source>
</evidence>
<dbReference type="RefSeq" id="WP_256029363.1">
    <property type="nucleotide sequence ID" value="NZ_JAHLKM010000007.1"/>
</dbReference>
<dbReference type="Proteomes" id="UP001139494">
    <property type="component" value="Unassembled WGS sequence"/>
</dbReference>
<reference evidence="3" key="1">
    <citation type="journal article" date="2023" name="Front. Microbiol.">
        <title>Genomic-based phylogenetic and metabolic analyses of the genus Natronomonas, and description of Natronomonas aquatica sp. nov.</title>
        <authorList>
            <person name="Garcia-Roldan A."/>
            <person name="Duran-Viseras A."/>
            <person name="de la Haba R.R."/>
            <person name="Corral P."/>
            <person name="Sanchez-Porro C."/>
            <person name="Ventosa A."/>
        </authorList>
    </citation>
    <scope>NUCLEOTIDE SEQUENCE</scope>
    <source>
        <strain evidence="3">F2-12</strain>
    </source>
</reference>
<dbReference type="AlphaFoldDB" id="A0A9R1CTD8"/>
<dbReference type="InterPro" id="IPR055713">
    <property type="entry name" value="DUF7289"/>
</dbReference>